<dbReference type="FunFam" id="3.40.50.720:FF:000173">
    <property type="entry name" value="3-oxoacyl-[acyl-carrier protein] reductase"/>
    <property type="match status" value="1"/>
</dbReference>
<accession>A0A7X6ICZ2</accession>
<dbReference type="PRINTS" id="PR00080">
    <property type="entry name" value="SDRFAMILY"/>
</dbReference>
<dbReference type="PANTHER" id="PTHR42760:SF40">
    <property type="entry name" value="3-OXOACYL-[ACYL-CARRIER-PROTEIN] REDUCTASE, CHLOROPLASTIC"/>
    <property type="match status" value="1"/>
</dbReference>
<evidence type="ECO:0000313" key="5">
    <source>
        <dbReference type="EMBL" id="NKE73193.1"/>
    </source>
</evidence>
<dbReference type="AlphaFoldDB" id="A0A7X6ICZ2"/>
<keyword evidence="2" id="KW-0560">Oxidoreductase</keyword>
<dbReference type="SMART" id="SM00822">
    <property type="entry name" value="PKS_KR"/>
    <property type="match status" value="1"/>
</dbReference>
<comment type="similarity">
    <text evidence="1 3">Belongs to the short-chain dehydrogenases/reductases (SDR) family.</text>
</comment>
<keyword evidence="6" id="KW-1185">Reference proteome</keyword>
<evidence type="ECO:0000256" key="1">
    <source>
        <dbReference type="ARBA" id="ARBA00006484"/>
    </source>
</evidence>
<dbReference type="Pfam" id="PF00106">
    <property type="entry name" value="adh_short"/>
    <property type="match status" value="1"/>
</dbReference>
<dbReference type="EMBL" id="VTOW01000005">
    <property type="protein sequence ID" value="NKE73193.1"/>
    <property type="molecule type" value="Genomic_DNA"/>
</dbReference>
<sequence>MSKPNKFEKRVVVITGASGGLGQALCKSFLKGNDAIGIHVYSNVEKGEALIRPFTSEGRETLLYRSDLGDSGSTRKMFDNFLAKWGRIHILINSAGVIDDHLFSRQSETAWDHVIRTNLTGIFYSMREAGRIMQDQGGGHIINIASLSAFTGRVGQAAYTASKRGLIALTTSAAREWGASAIQVNAVLPGFLDTGMTASLTPEQKRNLIGENVLNRPSTLEEVSDFIFHLSKMKYVSGQIFNLDSRIH</sequence>
<feature type="domain" description="Ketoreductase" evidence="4">
    <location>
        <begin position="10"/>
        <end position="180"/>
    </location>
</feature>
<dbReference type="InterPro" id="IPR020904">
    <property type="entry name" value="Sc_DH/Rdtase_CS"/>
</dbReference>
<dbReference type="Proteomes" id="UP000534783">
    <property type="component" value="Unassembled WGS sequence"/>
</dbReference>
<organism evidence="5 6">
    <name type="scientific">Candidatus Manganitrophus noduliformans</name>
    <dbReference type="NCBI Taxonomy" id="2606439"/>
    <lineage>
        <taxon>Bacteria</taxon>
        <taxon>Pseudomonadati</taxon>
        <taxon>Nitrospirota</taxon>
        <taxon>Nitrospiria</taxon>
        <taxon>Candidatus Troglogloeales</taxon>
        <taxon>Candidatus Manganitrophaceae</taxon>
        <taxon>Candidatus Manganitrophus</taxon>
    </lineage>
</organism>
<dbReference type="Gene3D" id="3.40.50.720">
    <property type="entry name" value="NAD(P)-binding Rossmann-like Domain"/>
    <property type="match status" value="1"/>
</dbReference>
<dbReference type="GO" id="GO:0030497">
    <property type="term" value="P:fatty acid elongation"/>
    <property type="evidence" value="ECO:0007669"/>
    <property type="project" value="TreeGrafter"/>
</dbReference>
<dbReference type="PANTHER" id="PTHR42760">
    <property type="entry name" value="SHORT-CHAIN DEHYDROGENASES/REDUCTASES FAMILY MEMBER"/>
    <property type="match status" value="1"/>
</dbReference>
<proteinExistence type="inferred from homology"/>
<dbReference type="GO" id="GO:0016616">
    <property type="term" value="F:oxidoreductase activity, acting on the CH-OH group of donors, NAD or NADP as acceptor"/>
    <property type="evidence" value="ECO:0007669"/>
    <property type="project" value="TreeGrafter"/>
</dbReference>
<evidence type="ECO:0000259" key="4">
    <source>
        <dbReference type="SMART" id="SM00822"/>
    </source>
</evidence>
<evidence type="ECO:0000256" key="3">
    <source>
        <dbReference type="RuleBase" id="RU000363"/>
    </source>
</evidence>
<name>A0A7X6ICZ2_9BACT</name>
<gene>
    <name evidence="5" type="ORF">MNODULE_20770</name>
</gene>
<reference evidence="5 6" key="1">
    <citation type="journal article" date="2020" name="Nature">
        <title>Bacterial chemolithoautotrophy via manganese oxidation.</title>
        <authorList>
            <person name="Yu H."/>
            <person name="Leadbetter J.R."/>
        </authorList>
    </citation>
    <scope>NUCLEOTIDE SEQUENCE [LARGE SCALE GENOMIC DNA]</scope>
    <source>
        <strain evidence="5 6">Mn-1</strain>
    </source>
</reference>
<dbReference type="InterPro" id="IPR002347">
    <property type="entry name" value="SDR_fam"/>
</dbReference>
<dbReference type="InterPro" id="IPR057326">
    <property type="entry name" value="KR_dom"/>
</dbReference>
<dbReference type="PROSITE" id="PS00061">
    <property type="entry name" value="ADH_SHORT"/>
    <property type="match status" value="1"/>
</dbReference>
<dbReference type="SUPFAM" id="SSF51735">
    <property type="entry name" value="NAD(P)-binding Rossmann-fold domains"/>
    <property type="match status" value="1"/>
</dbReference>
<dbReference type="RefSeq" id="WP_168063130.1">
    <property type="nucleotide sequence ID" value="NZ_VTOW01000005.1"/>
</dbReference>
<evidence type="ECO:0000313" key="6">
    <source>
        <dbReference type="Proteomes" id="UP000534783"/>
    </source>
</evidence>
<dbReference type="InterPro" id="IPR036291">
    <property type="entry name" value="NAD(P)-bd_dom_sf"/>
</dbReference>
<dbReference type="PRINTS" id="PR00081">
    <property type="entry name" value="GDHRDH"/>
</dbReference>
<protein>
    <submittedName>
        <fullName evidence="5">SDR family NAD(P)-dependent oxidoreductase</fullName>
    </submittedName>
</protein>
<evidence type="ECO:0000256" key="2">
    <source>
        <dbReference type="ARBA" id="ARBA00023002"/>
    </source>
</evidence>
<comment type="caution">
    <text evidence="5">The sequence shown here is derived from an EMBL/GenBank/DDBJ whole genome shotgun (WGS) entry which is preliminary data.</text>
</comment>